<dbReference type="PANTHER" id="PTHR23426">
    <property type="entry name" value="FERREDOXIN/ADRENODOXIN"/>
    <property type="match status" value="1"/>
</dbReference>
<keyword evidence="7" id="KW-0408">Iron</keyword>
<dbReference type="EMBL" id="LVKB01000003">
    <property type="protein sequence ID" value="ORD98018.1"/>
    <property type="molecule type" value="Genomic_DNA"/>
</dbReference>
<evidence type="ECO:0000259" key="10">
    <source>
        <dbReference type="PROSITE" id="PS51085"/>
    </source>
</evidence>
<feature type="domain" description="2Fe-2S ferredoxin-type" evidence="10">
    <location>
        <begin position="8"/>
        <end position="123"/>
    </location>
</feature>
<dbReference type="SUPFAM" id="SSF54292">
    <property type="entry name" value="2Fe-2S ferredoxin-like"/>
    <property type="match status" value="1"/>
</dbReference>
<dbReference type="InterPro" id="IPR001041">
    <property type="entry name" value="2Fe-2S_ferredoxin-type"/>
</dbReference>
<proteinExistence type="inferred from homology"/>
<comment type="caution">
    <text evidence="11">The sequence shown here is derived from an EMBL/GenBank/DDBJ whole genome shotgun (WGS) entry which is preliminary data.</text>
</comment>
<dbReference type="VEuPathDB" id="MicrosporidiaDB:A0H76_544"/>
<dbReference type="Proteomes" id="UP000192356">
    <property type="component" value="Unassembled WGS sequence"/>
</dbReference>
<keyword evidence="8" id="KW-0411">Iron-sulfur</keyword>
<dbReference type="Pfam" id="PF00111">
    <property type="entry name" value="Fer2"/>
    <property type="match status" value="1"/>
</dbReference>
<evidence type="ECO:0000256" key="9">
    <source>
        <dbReference type="ARBA" id="ARBA00034078"/>
    </source>
</evidence>
<evidence type="ECO:0000256" key="1">
    <source>
        <dbReference type="ARBA" id="ARBA00010914"/>
    </source>
</evidence>
<evidence type="ECO:0000313" key="11">
    <source>
        <dbReference type="EMBL" id="ORD98018.1"/>
    </source>
</evidence>
<evidence type="ECO:0000256" key="8">
    <source>
        <dbReference type="ARBA" id="ARBA00023014"/>
    </source>
</evidence>
<evidence type="ECO:0000256" key="6">
    <source>
        <dbReference type="ARBA" id="ARBA00022982"/>
    </source>
</evidence>
<evidence type="ECO:0000313" key="12">
    <source>
        <dbReference type="Proteomes" id="UP000192356"/>
    </source>
</evidence>
<dbReference type="CDD" id="cd00207">
    <property type="entry name" value="fer2"/>
    <property type="match status" value="1"/>
</dbReference>
<dbReference type="PANTHER" id="PTHR23426:SF72">
    <property type="entry name" value="2FE-2S FERREDOXIN-TYPE DOMAIN-CONTAINING PROTEIN"/>
    <property type="match status" value="1"/>
</dbReference>
<dbReference type="VEuPathDB" id="MicrosporidiaDB:HERIO_117"/>
<protein>
    <recommendedName>
        <fullName evidence="2">2Fe-2S ferredoxin</fullName>
    </recommendedName>
</protein>
<dbReference type="Gene3D" id="3.10.20.30">
    <property type="match status" value="1"/>
</dbReference>
<evidence type="ECO:0000256" key="5">
    <source>
        <dbReference type="ARBA" id="ARBA00022723"/>
    </source>
</evidence>
<dbReference type="GO" id="GO:0051537">
    <property type="term" value="F:2 iron, 2 sulfur cluster binding"/>
    <property type="evidence" value="ECO:0007669"/>
    <property type="project" value="UniProtKB-KW"/>
</dbReference>
<keyword evidence="5" id="KW-0479">Metal-binding</keyword>
<dbReference type="GO" id="GO:0140647">
    <property type="term" value="P:P450-containing electron transport chain"/>
    <property type="evidence" value="ECO:0007669"/>
    <property type="project" value="InterPro"/>
</dbReference>
<dbReference type="InterPro" id="IPR018298">
    <property type="entry name" value="Adrenodoxin_Fe-S_BS"/>
</dbReference>
<dbReference type="InterPro" id="IPR036010">
    <property type="entry name" value="2Fe-2S_ferredoxin-like_sf"/>
</dbReference>
<dbReference type="PROSITE" id="PS00814">
    <property type="entry name" value="ADX"/>
    <property type="match status" value="1"/>
</dbReference>
<comment type="similarity">
    <text evidence="1">Belongs to the adrenodoxin/putidaredoxin family.</text>
</comment>
<dbReference type="GO" id="GO:0046872">
    <property type="term" value="F:metal ion binding"/>
    <property type="evidence" value="ECO:0007669"/>
    <property type="project" value="UniProtKB-KW"/>
</dbReference>
<organism evidence="11 12">
    <name type="scientific">Hepatospora eriocheir</name>
    <dbReference type="NCBI Taxonomy" id="1081669"/>
    <lineage>
        <taxon>Eukaryota</taxon>
        <taxon>Fungi</taxon>
        <taxon>Fungi incertae sedis</taxon>
        <taxon>Microsporidia</taxon>
        <taxon>Hepatosporidae</taxon>
        <taxon>Hepatospora</taxon>
    </lineage>
</organism>
<accession>A0A1X0QDZ2</accession>
<reference evidence="11 12" key="1">
    <citation type="journal article" date="2017" name="Environ. Microbiol.">
        <title>Decay of the glycolytic pathway and adaptation to intranuclear parasitism within Enterocytozoonidae microsporidia.</title>
        <authorList>
            <person name="Wiredu Boakye D."/>
            <person name="Jaroenlak P."/>
            <person name="Prachumwat A."/>
            <person name="Williams T.A."/>
            <person name="Bateman K.S."/>
            <person name="Itsathitphaisarn O."/>
            <person name="Sritunyalucksana K."/>
            <person name="Paszkiewicz K.H."/>
            <person name="Moore K.A."/>
            <person name="Stentiford G.D."/>
            <person name="Williams B.A."/>
        </authorList>
    </citation>
    <scope>NUCLEOTIDE SEQUENCE [LARGE SCALE GENOMIC DNA]</scope>
    <source>
        <strain evidence="11 12">GB1</strain>
    </source>
</reference>
<keyword evidence="3" id="KW-0813">Transport</keyword>
<evidence type="ECO:0000256" key="3">
    <source>
        <dbReference type="ARBA" id="ARBA00022448"/>
    </source>
</evidence>
<dbReference type="GO" id="GO:0005739">
    <property type="term" value="C:mitochondrion"/>
    <property type="evidence" value="ECO:0007669"/>
    <property type="project" value="TreeGrafter"/>
</dbReference>
<keyword evidence="6" id="KW-0249">Electron transport</keyword>
<sequence length="136" mass="15462">MLEKDDSVNIRWKYYDNNEVHTKDVKSKIGDSLLEVAHNNDVPLEGACEGSIACSTCHVICDKSLFNSYNQFNDKDNHYVSISDRENDMLDKAYGLTDTSRLGCQIHVSKHMNNKVFEIPKATRNLAVDGYKPPKH</sequence>
<dbReference type="InterPro" id="IPR012675">
    <property type="entry name" value="Beta-grasp_dom_sf"/>
</dbReference>
<dbReference type="AlphaFoldDB" id="A0A1X0QDZ2"/>
<dbReference type="GO" id="GO:0009055">
    <property type="term" value="F:electron transfer activity"/>
    <property type="evidence" value="ECO:0007669"/>
    <property type="project" value="TreeGrafter"/>
</dbReference>
<comment type="cofactor">
    <cofactor evidence="9">
        <name>[2Fe-2S] cluster</name>
        <dbReference type="ChEBI" id="CHEBI:190135"/>
    </cofactor>
</comment>
<dbReference type="OrthoDB" id="268593at2759"/>
<gene>
    <name evidence="11" type="primary">ADRX</name>
    <name evidence="11" type="ORF">HERIO_117</name>
</gene>
<dbReference type="InterPro" id="IPR001055">
    <property type="entry name" value="Adrenodoxin-like"/>
</dbReference>
<keyword evidence="12" id="KW-1185">Reference proteome</keyword>
<dbReference type="PROSITE" id="PS51085">
    <property type="entry name" value="2FE2S_FER_2"/>
    <property type="match status" value="1"/>
</dbReference>
<evidence type="ECO:0000256" key="2">
    <source>
        <dbReference type="ARBA" id="ARBA00019395"/>
    </source>
</evidence>
<name>A0A1X0QDZ2_9MICR</name>
<keyword evidence="4" id="KW-0001">2Fe-2S</keyword>
<evidence type="ECO:0000256" key="7">
    <source>
        <dbReference type="ARBA" id="ARBA00023004"/>
    </source>
</evidence>
<evidence type="ECO:0000256" key="4">
    <source>
        <dbReference type="ARBA" id="ARBA00022714"/>
    </source>
</evidence>